<dbReference type="Gene3D" id="1.10.3460.10">
    <property type="entry name" value="Chlorophyll a/b binding protein domain"/>
    <property type="match status" value="1"/>
</dbReference>
<dbReference type="GO" id="GO:0009535">
    <property type="term" value="C:chloroplast thylakoid membrane"/>
    <property type="evidence" value="ECO:0007669"/>
    <property type="project" value="UniProtKB-SubCell"/>
</dbReference>
<protein>
    <recommendedName>
        <fullName evidence="7">Chlorophyll a-b binding protein, chloroplastic</fullName>
    </recommendedName>
</protein>
<accession>A0AAW1RTK2</accession>
<reference evidence="8 9" key="1">
    <citation type="journal article" date="2024" name="Nat. Commun.">
        <title>Phylogenomics reveals the evolutionary origins of lichenization in chlorophyte algae.</title>
        <authorList>
            <person name="Puginier C."/>
            <person name="Libourel C."/>
            <person name="Otte J."/>
            <person name="Skaloud P."/>
            <person name="Haon M."/>
            <person name="Grisel S."/>
            <person name="Petersen M."/>
            <person name="Berrin J.G."/>
            <person name="Delaux P.M."/>
            <person name="Dal Grande F."/>
            <person name="Keller J."/>
        </authorList>
    </citation>
    <scope>NUCLEOTIDE SEQUENCE [LARGE SCALE GENOMIC DNA]</scope>
    <source>
        <strain evidence="8 9">SAG 245.80</strain>
    </source>
</reference>
<dbReference type="AlphaFoldDB" id="A0AAW1RTK2"/>
<keyword evidence="7" id="KW-0793">Thylakoid</keyword>
<evidence type="ECO:0000313" key="9">
    <source>
        <dbReference type="Proteomes" id="UP001445335"/>
    </source>
</evidence>
<feature type="binding site" evidence="6">
    <location>
        <position position="238"/>
    </location>
    <ligand>
        <name>chlorophyll a</name>
        <dbReference type="ChEBI" id="CHEBI:58416"/>
        <label>1</label>
    </ligand>
</feature>
<gene>
    <name evidence="8" type="ORF">WJX81_001110</name>
</gene>
<comment type="subcellular location">
    <subcellularLocation>
        <location evidence="7">Plastid</location>
        <location evidence="7">Chloroplast thylakoid membrane</location>
    </subcellularLocation>
</comment>
<keyword evidence="7" id="KW-0604">Photosystem II</keyword>
<comment type="similarity">
    <text evidence="7">Belongs to the light-harvesting chlorophyll a/b-binding (LHC) protein family.</text>
</comment>
<keyword evidence="1 6" id="KW-0148">Chlorophyll</keyword>
<evidence type="ECO:0000313" key="8">
    <source>
        <dbReference type="EMBL" id="KAK9837239.1"/>
    </source>
</evidence>
<feature type="binding site" evidence="6">
    <location>
        <position position="223"/>
    </location>
    <ligand>
        <name>chlorophyll a</name>
        <dbReference type="ChEBI" id="CHEBI:58416"/>
        <label>1</label>
    </ligand>
</feature>
<dbReference type="SUPFAM" id="SSF103511">
    <property type="entry name" value="Chlorophyll a-b binding protein"/>
    <property type="match status" value="1"/>
</dbReference>
<keyword evidence="5 7" id="KW-0157">Chromophore</keyword>
<dbReference type="PANTHER" id="PTHR21649">
    <property type="entry name" value="CHLOROPHYLL A/B BINDING PROTEIN"/>
    <property type="match status" value="1"/>
</dbReference>
<keyword evidence="7" id="KW-0603">Photosystem I</keyword>
<dbReference type="EMBL" id="JALJOU010000022">
    <property type="protein sequence ID" value="KAK9837239.1"/>
    <property type="molecule type" value="Genomic_DNA"/>
</dbReference>
<feature type="binding site" evidence="6">
    <location>
        <position position="86"/>
    </location>
    <ligand>
        <name>chlorophyll a</name>
        <dbReference type="ChEBI" id="CHEBI:58416"/>
        <label>1</label>
    </ligand>
</feature>
<dbReference type="InterPro" id="IPR022796">
    <property type="entry name" value="Chloroa_b-bind"/>
</dbReference>
<keyword evidence="4 7" id="KW-0934">Plastid</keyword>
<evidence type="ECO:0000256" key="6">
    <source>
        <dbReference type="PIRSR" id="PIRSR601344-1"/>
    </source>
</evidence>
<feature type="binding site" evidence="6">
    <location>
        <position position="206"/>
    </location>
    <ligand>
        <name>chlorophyll a</name>
        <dbReference type="ChEBI" id="CHEBI:58416"/>
        <label>1</label>
    </ligand>
</feature>
<dbReference type="Pfam" id="PF00504">
    <property type="entry name" value="Chloroa_b-bind"/>
    <property type="match status" value="1"/>
</dbReference>
<dbReference type="InterPro" id="IPR001344">
    <property type="entry name" value="Chloro_AB-bd_pln"/>
</dbReference>
<keyword evidence="3 7" id="KW-0602">Photosynthesis</keyword>
<keyword evidence="9" id="KW-1185">Reference proteome</keyword>
<dbReference type="GO" id="GO:0009523">
    <property type="term" value="C:photosystem II"/>
    <property type="evidence" value="ECO:0007669"/>
    <property type="project" value="UniProtKB-KW"/>
</dbReference>
<comment type="function">
    <text evidence="7">The light-harvesting complex (LHC) functions as a light receptor, it captures and delivers excitation energy to photosystems with which it is closely associated.</text>
</comment>
<evidence type="ECO:0000256" key="4">
    <source>
        <dbReference type="ARBA" id="ARBA00022640"/>
    </source>
</evidence>
<feature type="binding site" description="axial binding residue" evidence="6">
    <location>
        <position position="91"/>
    </location>
    <ligand>
        <name>chlorophyll b</name>
        <dbReference type="ChEBI" id="CHEBI:61721"/>
        <label>1</label>
    </ligand>
    <ligandPart>
        <name>Mg</name>
        <dbReference type="ChEBI" id="CHEBI:25107"/>
    </ligandPart>
</feature>
<keyword evidence="2 7" id="KW-0150">Chloroplast</keyword>
<evidence type="ECO:0000256" key="3">
    <source>
        <dbReference type="ARBA" id="ARBA00022531"/>
    </source>
</evidence>
<evidence type="ECO:0000256" key="5">
    <source>
        <dbReference type="ARBA" id="ARBA00022991"/>
    </source>
</evidence>
<feature type="binding site" evidence="6">
    <location>
        <position position="89"/>
    </location>
    <ligand>
        <name>chlorophyll a</name>
        <dbReference type="ChEBI" id="CHEBI:58416"/>
        <label>1</label>
    </ligand>
</feature>
<feature type="binding site" evidence="6">
    <location>
        <position position="211"/>
    </location>
    <ligand>
        <name>chlorophyll a</name>
        <dbReference type="ChEBI" id="CHEBI:58416"/>
        <label>1</label>
    </ligand>
</feature>
<sequence length="261" mass="28163">MAQTFAMSSMAGRLAAPVKPRASRAQGLRVMASAAAPEPSKAERQLWFPGNKAPDYLDGSMPGDVGFDPLGLGSDPELLRWFQQAELVHSRTAMLGVAGILFPAIITKAGAANIPPWYDAGKVWLQEHPAFPFASILFVQILLTGWSESKRWADFQNPGSQADGSFLGVTEDFKGMANGYPGGKFFDPLGLSRGSESQLRRYQDSEIKNGRLAMVAFLGFVAQFIATGKGPIDNLADHLADPYHVTFANNGYSLPFAHPTS</sequence>
<evidence type="ECO:0000256" key="1">
    <source>
        <dbReference type="ARBA" id="ARBA00022494"/>
    </source>
</evidence>
<comment type="caution">
    <text evidence="8">The sequence shown here is derived from an EMBL/GenBank/DDBJ whole genome shotgun (WGS) entry which is preliminary data.</text>
</comment>
<evidence type="ECO:0000256" key="7">
    <source>
        <dbReference type="RuleBase" id="RU363080"/>
    </source>
</evidence>
<dbReference type="Proteomes" id="UP001445335">
    <property type="component" value="Unassembled WGS sequence"/>
</dbReference>
<proteinExistence type="inferred from homology"/>
<feature type="binding site" evidence="6">
    <location>
        <position position="209"/>
    </location>
    <ligand>
        <name>chlorophyll a</name>
        <dbReference type="ChEBI" id="CHEBI:58416"/>
        <label>1</label>
    </ligand>
</feature>
<dbReference type="GO" id="GO:0009522">
    <property type="term" value="C:photosystem I"/>
    <property type="evidence" value="ECO:0007669"/>
    <property type="project" value="UniProtKB-KW"/>
</dbReference>
<organism evidence="8 9">
    <name type="scientific">Elliptochloris bilobata</name>
    <dbReference type="NCBI Taxonomy" id="381761"/>
    <lineage>
        <taxon>Eukaryota</taxon>
        <taxon>Viridiplantae</taxon>
        <taxon>Chlorophyta</taxon>
        <taxon>core chlorophytes</taxon>
        <taxon>Trebouxiophyceae</taxon>
        <taxon>Trebouxiophyceae incertae sedis</taxon>
        <taxon>Elliptochloris clade</taxon>
        <taxon>Elliptochloris</taxon>
    </lineage>
</organism>
<dbReference type="GO" id="GO:0016168">
    <property type="term" value="F:chlorophyll binding"/>
    <property type="evidence" value="ECO:0007669"/>
    <property type="project" value="UniProtKB-KW"/>
</dbReference>
<name>A0AAW1RTK2_9CHLO</name>
<dbReference type="GO" id="GO:0009765">
    <property type="term" value="P:photosynthesis, light harvesting"/>
    <property type="evidence" value="ECO:0007669"/>
    <property type="project" value="InterPro"/>
</dbReference>
<evidence type="ECO:0000256" key="2">
    <source>
        <dbReference type="ARBA" id="ARBA00022528"/>
    </source>
</evidence>